<comment type="caution">
    <text evidence="1">The sequence shown here is derived from an EMBL/GenBank/DDBJ whole genome shotgun (WGS) entry which is preliminary data.</text>
</comment>
<dbReference type="Proteomes" id="UP001600888">
    <property type="component" value="Unassembled WGS sequence"/>
</dbReference>
<dbReference type="EMBL" id="JBAWTH010000052">
    <property type="protein sequence ID" value="KAL2282023.1"/>
    <property type="molecule type" value="Genomic_DNA"/>
</dbReference>
<sequence length="134" mass="14111">MPYCGIEVESSILFEKIPDFRFIAAWTPSIAVSHRVRATLATCSSSVPSPPSLNLSTAIGLIRLSSCSLRGFGPAESTCVQSGGQCSLASPDRPLAGSLEHSSSTTEYLYACPNPSLSCLAPGWFRAALMAAVR</sequence>
<reference evidence="1 2" key="1">
    <citation type="submission" date="2024-03" db="EMBL/GenBank/DDBJ databases">
        <title>A high-quality draft genome sequence of Diaporthe vaccinii, a causative agent of upright dieback and viscid rot disease in cranberry plants.</title>
        <authorList>
            <person name="Sarrasin M."/>
            <person name="Lang B.F."/>
            <person name="Burger G."/>
        </authorList>
    </citation>
    <scope>NUCLEOTIDE SEQUENCE [LARGE SCALE GENOMIC DNA]</scope>
    <source>
        <strain evidence="1 2">IS7</strain>
    </source>
</reference>
<proteinExistence type="predicted"/>
<accession>A0ABR4EHW3</accession>
<name>A0ABR4EHW3_9PEZI</name>
<evidence type="ECO:0000313" key="1">
    <source>
        <dbReference type="EMBL" id="KAL2282023.1"/>
    </source>
</evidence>
<protein>
    <submittedName>
        <fullName evidence="1">Uncharacterized protein</fullName>
    </submittedName>
</protein>
<organism evidence="1 2">
    <name type="scientific">Diaporthe vaccinii</name>
    <dbReference type="NCBI Taxonomy" id="105482"/>
    <lineage>
        <taxon>Eukaryota</taxon>
        <taxon>Fungi</taxon>
        <taxon>Dikarya</taxon>
        <taxon>Ascomycota</taxon>
        <taxon>Pezizomycotina</taxon>
        <taxon>Sordariomycetes</taxon>
        <taxon>Sordariomycetidae</taxon>
        <taxon>Diaporthales</taxon>
        <taxon>Diaporthaceae</taxon>
        <taxon>Diaporthe</taxon>
        <taxon>Diaporthe eres species complex</taxon>
    </lineage>
</organism>
<gene>
    <name evidence="1" type="ORF">FJTKL_11104</name>
</gene>
<evidence type="ECO:0000313" key="2">
    <source>
        <dbReference type="Proteomes" id="UP001600888"/>
    </source>
</evidence>
<keyword evidence="2" id="KW-1185">Reference proteome</keyword>